<protein>
    <recommendedName>
        <fullName evidence="1">DUF7079 domain-containing protein</fullName>
    </recommendedName>
</protein>
<sequence length="127" mass="14482">MIIVTEALNFERRAPVWEALSELFVGKELQDYDYAGIAKTLRLSGYSVDELEKVLREEVAPVFRSNLSALAVPEMEGWAQDTVVKEIRAYLERERTGLSRLLTRLGTSRALPDVATKRWLQIRSLLS</sequence>
<proteinExistence type="predicted"/>
<dbReference type="InterPro" id="IPR055507">
    <property type="entry name" value="DUF7079"/>
</dbReference>
<accession>A0A2N7WB02</accession>
<evidence type="ECO:0000313" key="3">
    <source>
        <dbReference type="Proteomes" id="UP000235347"/>
    </source>
</evidence>
<comment type="caution">
    <text evidence="2">The sequence shown here is derived from an EMBL/GenBank/DDBJ whole genome shotgun (WGS) entry which is preliminary data.</text>
</comment>
<organism evidence="2 3">
    <name type="scientific">Trinickia soli</name>
    <dbReference type="NCBI Taxonomy" id="380675"/>
    <lineage>
        <taxon>Bacteria</taxon>
        <taxon>Pseudomonadati</taxon>
        <taxon>Pseudomonadota</taxon>
        <taxon>Betaproteobacteria</taxon>
        <taxon>Burkholderiales</taxon>
        <taxon>Burkholderiaceae</taxon>
        <taxon>Trinickia</taxon>
    </lineage>
</organism>
<dbReference type="Pfam" id="PF23296">
    <property type="entry name" value="DUF7079"/>
    <property type="match status" value="1"/>
</dbReference>
<dbReference type="EMBL" id="PNYB01000004">
    <property type="protein sequence ID" value="PMS26582.1"/>
    <property type="molecule type" value="Genomic_DNA"/>
</dbReference>
<evidence type="ECO:0000259" key="1">
    <source>
        <dbReference type="Pfam" id="PF23296"/>
    </source>
</evidence>
<dbReference type="AlphaFoldDB" id="A0A2N7WB02"/>
<reference evidence="2 3" key="1">
    <citation type="submission" date="2018-01" db="EMBL/GenBank/DDBJ databases">
        <title>Whole genome analyses suggest that Burkholderia sensu lato contains two further novel genera in the rhizoxinica-symbiotica group Mycetohabitans gen. nov., and Trinickia gen. nov.: implications for the evolution of diazotrophy and nodulation in the Burkholderiaceae.</title>
        <authorList>
            <person name="Estrada-de los Santos P."/>
            <person name="Palmer M."/>
            <person name="Chavez-Ramirez B."/>
            <person name="Beukes C."/>
            <person name="Steenkamp E.T."/>
            <person name="Hirsch A.M."/>
            <person name="Manyaka P."/>
            <person name="Maluk M."/>
            <person name="Lafos M."/>
            <person name="Crook M."/>
            <person name="Gross E."/>
            <person name="Simon M.F."/>
            <person name="Bueno dos Reis Junior F."/>
            <person name="Poole P.S."/>
            <person name="Venter S.N."/>
            <person name="James E.K."/>
        </authorList>
    </citation>
    <scope>NUCLEOTIDE SEQUENCE [LARGE SCALE GENOMIC DNA]</scope>
    <source>
        <strain evidence="2 3">GP25-8</strain>
    </source>
</reference>
<gene>
    <name evidence="2" type="ORF">C0Z19_06485</name>
</gene>
<evidence type="ECO:0000313" key="2">
    <source>
        <dbReference type="EMBL" id="PMS26582.1"/>
    </source>
</evidence>
<keyword evidence="3" id="KW-1185">Reference proteome</keyword>
<name>A0A2N7WB02_9BURK</name>
<dbReference type="Proteomes" id="UP000235347">
    <property type="component" value="Unassembled WGS sequence"/>
</dbReference>
<feature type="domain" description="DUF7079" evidence="1">
    <location>
        <begin position="11"/>
        <end position="124"/>
    </location>
</feature>